<feature type="transmembrane region" description="Helical" evidence="1">
    <location>
        <begin position="249"/>
        <end position="270"/>
    </location>
</feature>
<sequence>MSLSKLTIIIPTFYPGAIIKKCLSSLPSSSEIIIIDNGEDSELEKIIKFHKFKIKHYKVGDIGLTKSFNIGLAKSKNENILITQPDVYFNKNSIVNLLKAQKKYNNAGIISPLIFEKKNYSQFDHLDLSLSTLGNLKSIKRPKKMTILPSGDTCVEAVPATAMLIKKSIIKKINGWDENYYTYLEDIDLCLRLRKKRYSIMKIKESIVHHVGFGSNKKENQEKINKSRNWHYCWSSLYFKDKFSTRSTFYFFFVKMFLKYFIKFMVNFLLQRKKNYVRNFIRFTACVNYVFIKKANYRVRY</sequence>
<feature type="domain" description="Glycosyltransferase 2-like" evidence="2">
    <location>
        <begin position="7"/>
        <end position="143"/>
    </location>
</feature>
<dbReference type="SUPFAM" id="SSF53448">
    <property type="entry name" value="Nucleotide-diphospho-sugar transferases"/>
    <property type="match status" value="1"/>
</dbReference>
<organism evidence="3 4">
    <name type="scientific">Candidatus Pelagibacter giovannonii</name>
    <dbReference type="NCBI Taxonomy" id="2563896"/>
    <lineage>
        <taxon>Bacteria</taxon>
        <taxon>Pseudomonadati</taxon>
        <taxon>Pseudomonadota</taxon>
        <taxon>Alphaproteobacteria</taxon>
        <taxon>Candidatus Pelagibacterales</taxon>
        <taxon>Candidatus Pelagibacteraceae</taxon>
        <taxon>Candidatus Pelagibacter</taxon>
    </lineage>
</organism>
<dbReference type="PANTHER" id="PTHR43179:SF7">
    <property type="entry name" value="RHAMNOSYLTRANSFERASE WBBL"/>
    <property type="match status" value="1"/>
</dbReference>
<protein>
    <submittedName>
        <fullName evidence="3">Glycosyltransferase family 2 protein</fullName>
    </submittedName>
</protein>
<dbReference type="InterPro" id="IPR001173">
    <property type="entry name" value="Glyco_trans_2-like"/>
</dbReference>
<evidence type="ECO:0000313" key="3">
    <source>
        <dbReference type="EMBL" id="QIZ20957.1"/>
    </source>
</evidence>
<dbReference type="GO" id="GO:0016740">
    <property type="term" value="F:transferase activity"/>
    <property type="evidence" value="ECO:0007669"/>
    <property type="project" value="UniProtKB-KW"/>
</dbReference>
<keyword evidence="3" id="KW-0808">Transferase</keyword>
<dbReference type="AlphaFoldDB" id="A0A6H1Q212"/>
<evidence type="ECO:0000259" key="2">
    <source>
        <dbReference type="Pfam" id="PF00535"/>
    </source>
</evidence>
<dbReference type="RefSeq" id="WP_168606831.1">
    <property type="nucleotide sequence ID" value="NZ_CP038852.1"/>
</dbReference>
<keyword evidence="1" id="KW-0472">Membrane</keyword>
<gene>
    <name evidence="3" type="ORF">E5R92_04075</name>
</gene>
<accession>A0A6H1Q212</accession>
<dbReference type="InterPro" id="IPR029044">
    <property type="entry name" value="Nucleotide-diphossugar_trans"/>
</dbReference>
<dbReference type="EMBL" id="CP038852">
    <property type="protein sequence ID" value="QIZ20957.1"/>
    <property type="molecule type" value="Genomic_DNA"/>
</dbReference>
<dbReference type="Pfam" id="PF00535">
    <property type="entry name" value="Glycos_transf_2"/>
    <property type="match status" value="1"/>
</dbReference>
<evidence type="ECO:0000256" key="1">
    <source>
        <dbReference type="SAM" id="Phobius"/>
    </source>
</evidence>
<dbReference type="Gene3D" id="3.90.550.10">
    <property type="entry name" value="Spore Coat Polysaccharide Biosynthesis Protein SpsA, Chain A"/>
    <property type="match status" value="1"/>
</dbReference>
<keyword evidence="4" id="KW-1185">Reference proteome</keyword>
<dbReference type="KEGG" id="peg:E5R92_04075"/>
<evidence type="ECO:0000313" key="4">
    <source>
        <dbReference type="Proteomes" id="UP000501094"/>
    </source>
</evidence>
<name>A0A6H1Q212_9PROT</name>
<dbReference type="Proteomes" id="UP000501094">
    <property type="component" value="Chromosome"/>
</dbReference>
<reference evidence="3 4" key="1">
    <citation type="journal article" date="2020" name="Nat. Microbiol.">
        <title>Lysogenic host-virus interactions in SAR11 marine bacteria.</title>
        <authorList>
            <person name="Morris R.M."/>
            <person name="Cain K.R."/>
            <person name="Hvorecny K.L."/>
            <person name="Kollman J.M."/>
        </authorList>
    </citation>
    <scope>NUCLEOTIDE SEQUENCE [LARGE SCALE GENOMIC DNA]</scope>
    <source>
        <strain evidence="3 4">NP1</strain>
    </source>
</reference>
<dbReference type="PANTHER" id="PTHR43179">
    <property type="entry name" value="RHAMNOSYLTRANSFERASE WBBL"/>
    <property type="match status" value="1"/>
</dbReference>
<keyword evidence="1" id="KW-1133">Transmembrane helix</keyword>
<keyword evidence="1" id="KW-0812">Transmembrane</keyword>
<proteinExistence type="predicted"/>